<dbReference type="InterPro" id="IPR036965">
    <property type="entry name" value="Terpene_synth_N_sf"/>
</dbReference>
<feature type="domain" description="Terpene synthase metal-binding" evidence="6">
    <location>
        <begin position="529"/>
        <end position="656"/>
    </location>
</feature>
<dbReference type="GO" id="GO:0010333">
    <property type="term" value="F:terpene synthase activity"/>
    <property type="evidence" value="ECO:0007669"/>
    <property type="project" value="InterPro"/>
</dbReference>
<dbReference type="AlphaFoldDB" id="A0A2H5PW84"/>
<dbReference type="PANTHER" id="PTHR31225:SF98">
    <property type="entry name" value="TERPENE SYNTHASE 9-RELATED"/>
    <property type="match status" value="1"/>
</dbReference>
<dbReference type="STRING" id="55188.A0A2H5PW84"/>
<evidence type="ECO:0000256" key="4">
    <source>
        <dbReference type="ARBA" id="ARBA00023239"/>
    </source>
</evidence>
<dbReference type="InterPro" id="IPR034741">
    <property type="entry name" value="Terpene_cyclase-like_1_C"/>
</dbReference>
<feature type="domain" description="Terpene synthase N-terminal" evidence="5">
    <location>
        <begin position="26"/>
        <end position="179"/>
    </location>
</feature>
<organism evidence="7 8">
    <name type="scientific">Citrus unshiu</name>
    <name type="common">Satsuma mandarin</name>
    <name type="synonym">Citrus nobilis var. unshiu</name>
    <dbReference type="NCBI Taxonomy" id="55188"/>
    <lineage>
        <taxon>Eukaryota</taxon>
        <taxon>Viridiplantae</taxon>
        <taxon>Streptophyta</taxon>
        <taxon>Embryophyta</taxon>
        <taxon>Tracheophyta</taxon>
        <taxon>Spermatophyta</taxon>
        <taxon>Magnoliopsida</taxon>
        <taxon>eudicotyledons</taxon>
        <taxon>Gunneridae</taxon>
        <taxon>Pentapetalae</taxon>
        <taxon>rosids</taxon>
        <taxon>malvids</taxon>
        <taxon>Sapindales</taxon>
        <taxon>Rutaceae</taxon>
        <taxon>Aurantioideae</taxon>
        <taxon>Citrus</taxon>
    </lineage>
</organism>
<dbReference type="SFLD" id="SFLDS00005">
    <property type="entry name" value="Isoprenoid_Synthase_Type_I"/>
    <property type="match status" value="1"/>
</dbReference>
<evidence type="ECO:0000313" key="7">
    <source>
        <dbReference type="EMBL" id="GAY56613.1"/>
    </source>
</evidence>
<keyword evidence="2" id="KW-0479">Metal-binding</keyword>
<dbReference type="InterPro" id="IPR008930">
    <property type="entry name" value="Terpenoid_cyclase/PrenylTrfase"/>
</dbReference>
<dbReference type="SUPFAM" id="SSF48576">
    <property type="entry name" value="Terpenoid synthases"/>
    <property type="match status" value="2"/>
</dbReference>
<dbReference type="Pfam" id="PF03936">
    <property type="entry name" value="Terpene_synth_C"/>
    <property type="match status" value="2"/>
</dbReference>
<keyword evidence="3" id="KW-0460">Magnesium</keyword>
<evidence type="ECO:0000259" key="6">
    <source>
        <dbReference type="Pfam" id="PF03936"/>
    </source>
</evidence>
<comment type="cofactor">
    <cofactor evidence="1">
        <name>Mg(2+)</name>
        <dbReference type="ChEBI" id="CHEBI:18420"/>
    </cofactor>
</comment>
<dbReference type="SFLD" id="SFLDG01019">
    <property type="entry name" value="Terpene_Cyclase_Like_1_C_Termi"/>
    <property type="match status" value="1"/>
</dbReference>
<dbReference type="Gene3D" id="1.10.600.10">
    <property type="entry name" value="Farnesyl Diphosphate Synthase"/>
    <property type="match status" value="2"/>
</dbReference>
<dbReference type="Pfam" id="PF01397">
    <property type="entry name" value="Terpene_synth"/>
    <property type="match status" value="1"/>
</dbReference>
<gene>
    <name evidence="7" type="ORF">CUMW_173270</name>
</gene>
<dbReference type="GO" id="GO:0000287">
    <property type="term" value="F:magnesium ion binding"/>
    <property type="evidence" value="ECO:0007669"/>
    <property type="project" value="InterPro"/>
</dbReference>
<dbReference type="SUPFAM" id="SSF48239">
    <property type="entry name" value="Terpenoid cyclases/Protein prenyltransferases"/>
    <property type="match status" value="1"/>
</dbReference>
<name>A0A2H5PW84_CITUN</name>
<dbReference type="InterPro" id="IPR044814">
    <property type="entry name" value="Terpene_cyclase_plant_C1"/>
</dbReference>
<dbReference type="FunFam" id="1.10.600.10:FF:000007">
    <property type="entry name" value="Isoprene synthase, chloroplastic"/>
    <property type="match status" value="1"/>
</dbReference>
<dbReference type="Proteomes" id="UP000236630">
    <property type="component" value="Unassembled WGS sequence"/>
</dbReference>
<dbReference type="InterPro" id="IPR005630">
    <property type="entry name" value="Terpene_synthase_metal-bd"/>
</dbReference>
<comment type="caution">
    <text evidence="7">The sequence shown here is derived from an EMBL/GenBank/DDBJ whole genome shotgun (WGS) entry which is preliminary data.</text>
</comment>
<dbReference type="FunFam" id="1.50.10.130:FF:000001">
    <property type="entry name" value="Isoprene synthase, chloroplastic"/>
    <property type="match status" value="1"/>
</dbReference>
<evidence type="ECO:0000256" key="1">
    <source>
        <dbReference type="ARBA" id="ARBA00001946"/>
    </source>
</evidence>
<keyword evidence="4" id="KW-0456">Lyase</keyword>
<dbReference type="PANTHER" id="PTHR31225">
    <property type="entry name" value="OS04G0344100 PROTEIN-RELATED"/>
    <property type="match status" value="1"/>
</dbReference>
<proteinExistence type="predicted"/>
<accession>A0A2H5PW84</accession>
<feature type="domain" description="Terpene synthase metal-binding" evidence="6">
    <location>
        <begin position="239"/>
        <end position="481"/>
    </location>
</feature>
<protein>
    <submittedName>
        <fullName evidence="7">Uncharacterized protein</fullName>
    </submittedName>
</protein>
<dbReference type="InterPro" id="IPR001906">
    <property type="entry name" value="Terpene_synth_N"/>
</dbReference>
<dbReference type="CDD" id="cd00684">
    <property type="entry name" value="Terpene_cyclase_plant_C1"/>
    <property type="match status" value="1"/>
</dbReference>
<evidence type="ECO:0000256" key="3">
    <source>
        <dbReference type="ARBA" id="ARBA00022842"/>
    </source>
</evidence>
<keyword evidence="8" id="KW-1185">Reference proteome</keyword>
<reference evidence="7 8" key="1">
    <citation type="journal article" date="2017" name="Front. Genet.">
        <title>Draft sequencing of the heterozygous diploid genome of Satsuma (Citrus unshiu Marc.) using a hybrid assembly approach.</title>
        <authorList>
            <person name="Shimizu T."/>
            <person name="Tanizawa Y."/>
            <person name="Mochizuki T."/>
            <person name="Nagasaki H."/>
            <person name="Yoshioka T."/>
            <person name="Toyoda A."/>
            <person name="Fujiyama A."/>
            <person name="Kaminuma E."/>
            <person name="Nakamura Y."/>
        </authorList>
    </citation>
    <scope>NUCLEOTIDE SEQUENCE [LARGE SCALE GENOMIC DNA]</scope>
    <source>
        <strain evidence="8">cv. Miyagawa wase</strain>
    </source>
</reference>
<evidence type="ECO:0000256" key="2">
    <source>
        <dbReference type="ARBA" id="ARBA00022723"/>
    </source>
</evidence>
<dbReference type="InterPro" id="IPR050148">
    <property type="entry name" value="Terpene_synthase-like"/>
</dbReference>
<dbReference type="InterPro" id="IPR008949">
    <property type="entry name" value="Isoprenoid_synthase_dom_sf"/>
</dbReference>
<evidence type="ECO:0000313" key="8">
    <source>
        <dbReference type="Proteomes" id="UP000236630"/>
    </source>
</evidence>
<sequence length="677" mass="77687">MHLLIFICLTSYLIYIVSNINLAYYDLYAGRLEKLKQEVKKLFSSTKGSYDRLKLIDSLQRLGVAYHFEQEIEEAINLLTKDVSTLKDLNETALYFRLLREHGHSISTDVFDKFRNADGKFSESLEGDITGLLSLYEASFLGSVQEDVLEEAKSFSTKHLNDYLSGKLETNFLTEKLQQSLDIPLYWRMQRNEAQNFIDLYPTDDPKNLALLLELAKLDFNLVQSIHQKELKELARWWRELGFKETLSFSRDRLMENYLWAMGIVFEPQFNKCRIELTKFVCILTAIDDMYDIYGSLNELELFTDAVKRWNIGAMEKLPYYMQICYLAMFNFGNDLAYDVLKNHGLNLLSYIKNEWANLCGSYLVEARWFSGGHKPTLNEYLENAWTSVAGPAAIVHACLLPPKECKLTKHSLINCLKDGYEVIYWSSQITRLSNDLGTSKVEIKRGDVVKSVQCCMNEKGISTEEARDRIQGLLNYSWKKLNENRIAKSNCLPNTLMKMCLNMARTAQCIYQHGDGIGSSNGVTKGGDTGAMVKLPWYMHICYLAMFNFGNDLAYYDLKIHGLNLLSNIKNEVANNGANLCGLYLPTLNEYLEIAWTSVGGRPAAIVHACMQPPKECNLTKHSLINCRKDGYEAEIKRGDVVKFVQCCMNEEGIYISRRSKRLHTRFIKLFVEKAE</sequence>
<dbReference type="Gene3D" id="1.50.10.130">
    <property type="entry name" value="Terpene synthase, N-terminal domain"/>
    <property type="match status" value="1"/>
</dbReference>
<dbReference type="EMBL" id="BDQV01000142">
    <property type="protein sequence ID" value="GAY56613.1"/>
    <property type="molecule type" value="Genomic_DNA"/>
</dbReference>
<evidence type="ECO:0000259" key="5">
    <source>
        <dbReference type="Pfam" id="PF01397"/>
    </source>
</evidence>
<dbReference type="GO" id="GO:0016102">
    <property type="term" value="P:diterpenoid biosynthetic process"/>
    <property type="evidence" value="ECO:0007669"/>
    <property type="project" value="InterPro"/>
</dbReference>